<evidence type="ECO:0000256" key="2">
    <source>
        <dbReference type="ARBA" id="ARBA00023002"/>
    </source>
</evidence>
<dbReference type="SUPFAM" id="SSF54373">
    <property type="entry name" value="FAD-linked reductases, C-terminal domain"/>
    <property type="match status" value="1"/>
</dbReference>
<dbReference type="Pfam" id="PF07992">
    <property type="entry name" value="Pyr_redox_2"/>
    <property type="match status" value="1"/>
</dbReference>
<accession>A0ABP0CWB9</accession>
<dbReference type="InterPro" id="IPR036188">
    <property type="entry name" value="FAD/NAD-bd_sf"/>
</dbReference>
<dbReference type="PANTHER" id="PTHR13789">
    <property type="entry name" value="MONOOXYGENASE"/>
    <property type="match status" value="1"/>
</dbReference>
<protein>
    <recommendedName>
        <fullName evidence="4">FAD/NAD(P)-binding domain-containing protein</fullName>
    </recommendedName>
</protein>
<sequence>MADNYPRMPSSGIKVIVVGAGFAGLAAAIECDRKGHSVTLLEKVVNIDEIMRIGDIISFDPNGSKAFERWPGVIEAMEPIIRQTTWLDLYHYKGEFVTRQSFAGEKPWGRRINGHRGQLHNIIYKHAQARGIDIRLGQRVTDYFEDEGEAGVVANGQRLTADVVIAAEGVRSRGRKIVLGSEDNPKSSGYAVYRAWFPANALANNPKTRHLVANGDTHQGFIGPDIHFLASSLKNGTEFNWVFTHIDDGNIEESWQFPGKVEEALAYLKDWAPIVHELVKATPPGHLIDHKLVYRSPLPTFISPKARIALIGDAAHPFLPTSIQGASQSIEDGVVLATTLELSGKSRVPLGVRAFEKIRYDRVHRAQAMGPATRERWHRADWSKVWKQPELIHLSRQPWLLHFDAQKDAYEKYSQVVSSLEPAKARL</sequence>
<evidence type="ECO:0000313" key="5">
    <source>
        <dbReference type="EMBL" id="CAK7236452.1"/>
    </source>
</evidence>
<dbReference type="PANTHER" id="PTHR13789:SF236">
    <property type="entry name" value="MONOOXYGENASE, PUTATIVE (AFU_ORTHOLOGUE AFUA_6G12060)-RELATED"/>
    <property type="match status" value="1"/>
</dbReference>
<dbReference type="InterPro" id="IPR023753">
    <property type="entry name" value="FAD/NAD-binding_dom"/>
</dbReference>
<evidence type="ECO:0000313" key="6">
    <source>
        <dbReference type="Proteomes" id="UP001642406"/>
    </source>
</evidence>
<keyword evidence="6" id="KW-1185">Reference proteome</keyword>
<dbReference type="SUPFAM" id="SSF51905">
    <property type="entry name" value="FAD/NAD(P)-binding domain"/>
    <property type="match status" value="1"/>
</dbReference>
<evidence type="ECO:0000256" key="1">
    <source>
        <dbReference type="ARBA" id="ARBA00007992"/>
    </source>
</evidence>
<comment type="similarity">
    <text evidence="1">Belongs to the paxM FAD-dependent monooxygenase family.</text>
</comment>
<keyword evidence="3" id="KW-0503">Monooxygenase</keyword>
<organism evidence="5 6">
    <name type="scientific">Sporothrix bragantina</name>
    <dbReference type="NCBI Taxonomy" id="671064"/>
    <lineage>
        <taxon>Eukaryota</taxon>
        <taxon>Fungi</taxon>
        <taxon>Dikarya</taxon>
        <taxon>Ascomycota</taxon>
        <taxon>Pezizomycotina</taxon>
        <taxon>Sordariomycetes</taxon>
        <taxon>Sordariomycetidae</taxon>
        <taxon>Ophiostomatales</taxon>
        <taxon>Ophiostomataceae</taxon>
        <taxon>Sporothrix</taxon>
    </lineage>
</organism>
<proteinExistence type="inferred from homology"/>
<evidence type="ECO:0000256" key="3">
    <source>
        <dbReference type="ARBA" id="ARBA00023033"/>
    </source>
</evidence>
<comment type="caution">
    <text evidence="5">The sequence shown here is derived from an EMBL/GenBank/DDBJ whole genome shotgun (WGS) entry which is preliminary data.</text>
</comment>
<reference evidence="5 6" key="1">
    <citation type="submission" date="2024-01" db="EMBL/GenBank/DDBJ databases">
        <authorList>
            <person name="Allen C."/>
            <person name="Tagirdzhanova G."/>
        </authorList>
    </citation>
    <scope>NUCLEOTIDE SEQUENCE [LARGE SCALE GENOMIC DNA]</scope>
</reference>
<gene>
    <name evidence="5" type="ORF">SBRCBS47491_009641</name>
</gene>
<dbReference type="PRINTS" id="PR00420">
    <property type="entry name" value="RNGMNOXGNASE"/>
</dbReference>
<dbReference type="Proteomes" id="UP001642406">
    <property type="component" value="Unassembled WGS sequence"/>
</dbReference>
<dbReference type="EMBL" id="CAWUHC010000159">
    <property type="protein sequence ID" value="CAK7236452.1"/>
    <property type="molecule type" value="Genomic_DNA"/>
</dbReference>
<dbReference type="InterPro" id="IPR050493">
    <property type="entry name" value="FAD-dep_Monooxygenase_BioMet"/>
</dbReference>
<name>A0ABP0CWB9_9PEZI</name>
<dbReference type="Gene3D" id="3.50.50.60">
    <property type="entry name" value="FAD/NAD(P)-binding domain"/>
    <property type="match status" value="1"/>
</dbReference>
<feature type="domain" description="FAD/NAD(P)-binding" evidence="4">
    <location>
        <begin position="14"/>
        <end position="173"/>
    </location>
</feature>
<evidence type="ECO:0000259" key="4">
    <source>
        <dbReference type="Pfam" id="PF07992"/>
    </source>
</evidence>
<keyword evidence="2" id="KW-0560">Oxidoreductase</keyword>